<feature type="domain" description="Bromo" evidence="3">
    <location>
        <begin position="330"/>
        <end position="389"/>
    </location>
</feature>
<keyword evidence="1 2" id="KW-0103">Bromodomain</keyword>
<comment type="caution">
    <text evidence="4">The sequence shown here is derived from an EMBL/GenBank/DDBJ whole genome shotgun (WGS) entry which is preliminary data.</text>
</comment>
<evidence type="ECO:0000256" key="1">
    <source>
        <dbReference type="ARBA" id="ARBA00023117"/>
    </source>
</evidence>
<dbReference type="CDD" id="cd04369">
    <property type="entry name" value="Bromodomain"/>
    <property type="match status" value="1"/>
</dbReference>
<feature type="domain" description="Bromo" evidence="3">
    <location>
        <begin position="170"/>
        <end position="242"/>
    </location>
</feature>
<dbReference type="InterPro" id="IPR036427">
    <property type="entry name" value="Bromodomain-like_sf"/>
</dbReference>
<reference evidence="4 5" key="1">
    <citation type="journal article" date="2023" name="Commun. Biol.">
        <title>Genome analysis of Parmales, the sister group of diatoms, reveals the evolutionary specialization of diatoms from phago-mixotrophs to photoautotrophs.</title>
        <authorList>
            <person name="Ban H."/>
            <person name="Sato S."/>
            <person name="Yoshikawa S."/>
            <person name="Yamada K."/>
            <person name="Nakamura Y."/>
            <person name="Ichinomiya M."/>
            <person name="Sato N."/>
            <person name="Blanc-Mathieu R."/>
            <person name="Endo H."/>
            <person name="Kuwata A."/>
            <person name="Ogata H."/>
        </authorList>
    </citation>
    <scope>NUCLEOTIDE SEQUENCE [LARGE SCALE GENOMIC DNA]</scope>
</reference>
<dbReference type="Pfam" id="PF00439">
    <property type="entry name" value="Bromodomain"/>
    <property type="match status" value="2"/>
</dbReference>
<proteinExistence type="predicted"/>
<dbReference type="InterPro" id="IPR001487">
    <property type="entry name" value="Bromodomain"/>
</dbReference>
<dbReference type="PROSITE" id="PS50014">
    <property type="entry name" value="BROMODOMAIN_2"/>
    <property type="match status" value="2"/>
</dbReference>
<dbReference type="Gene3D" id="1.20.920.10">
    <property type="entry name" value="Bromodomain-like"/>
    <property type="match status" value="2"/>
</dbReference>
<dbReference type="EMBL" id="BRYB01003952">
    <property type="protein sequence ID" value="GMI23233.1"/>
    <property type="molecule type" value="Genomic_DNA"/>
</dbReference>
<protein>
    <recommendedName>
        <fullName evidence="3">Bromo domain-containing protein</fullName>
    </recommendedName>
</protein>
<evidence type="ECO:0000259" key="3">
    <source>
        <dbReference type="PROSITE" id="PS50014"/>
    </source>
</evidence>
<evidence type="ECO:0000313" key="4">
    <source>
        <dbReference type="EMBL" id="GMI23233.1"/>
    </source>
</evidence>
<dbReference type="PANTHER" id="PTHR45926">
    <property type="entry name" value="OSJNBA0053K19.4 PROTEIN"/>
    <property type="match status" value="1"/>
</dbReference>
<accession>A0ABQ6MBU9</accession>
<dbReference type="PRINTS" id="PR00503">
    <property type="entry name" value="BROMODOMAIN"/>
</dbReference>
<organism evidence="4 5">
    <name type="scientific">Tetraparma gracilis</name>
    <dbReference type="NCBI Taxonomy" id="2962635"/>
    <lineage>
        <taxon>Eukaryota</taxon>
        <taxon>Sar</taxon>
        <taxon>Stramenopiles</taxon>
        <taxon>Ochrophyta</taxon>
        <taxon>Bolidophyceae</taxon>
        <taxon>Parmales</taxon>
        <taxon>Triparmaceae</taxon>
        <taxon>Tetraparma</taxon>
    </lineage>
</organism>
<evidence type="ECO:0000313" key="5">
    <source>
        <dbReference type="Proteomes" id="UP001165060"/>
    </source>
</evidence>
<dbReference type="Proteomes" id="UP001165060">
    <property type="component" value="Unassembled WGS sequence"/>
</dbReference>
<gene>
    <name evidence="4" type="ORF">TeGR_g11163</name>
</gene>
<sequence>MRHLGVNFATPALLDELLASGAEKHFELDTTLSLGFSEDLSGSDVTGVHPLMYIMSQPIPPKLQNSIEEADEKVQTHFPAKLAPPIPPPCGIVVDRSTATTIPPGNGRGDRVMRPPAIYPRVYEDPRTARALAGSGGSISKKKQLLKRFPDADTSKFVELNVSRIVKSLLTYKFGYIFAQPVDYVALGLDDYPEIVKRPMDLGTILDTLLITYGRSFETAAFDIMLVFDNAMLYNASDSDVHKIAKDMKKRAEVKLQQAREAIWAHAEAADKNEISRLRQKELEELEASVLRKLKEGSKALPLEEERAIMRDLLQKLWDHRCGSLSHSSVEPEQFPDYYEQIKNPLSFTNVKQRIAETDAEYSLLKFKADMQLVFSNGVAYNNVGTVGYNASLAAKDYFETEWTKLLHDQNVRLREGYAPVT</sequence>
<name>A0ABQ6MBU9_9STRA</name>
<evidence type="ECO:0000256" key="2">
    <source>
        <dbReference type="PROSITE-ProRule" id="PRU00035"/>
    </source>
</evidence>
<dbReference type="SUPFAM" id="SSF47370">
    <property type="entry name" value="Bromodomain"/>
    <property type="match status" value="2"/>
</dbReference>
<keyword evidence="5" id="KW-1185">Reference proteome</keyword>
<dbReference type="SMART" id="SM00297">
    <property type="entry name" value="BROMO"/>
    <property type="match status" value="2"/>
</dbReference>